<reference evidence="3" key="1">
    <citation type="submission" date="2025-08" db="UniProtKB">
        <authorList>
            <consortium name="RefSeq"/>
        </authorList>
    </citation>
    <scope>IDENTIFICATION</scope>
</reference>
<sequence length="230" mass="25430">MTSALTNKSITFLLCEVEAYTECSEGTWGEHCKNDCNEKCPDMCRFDDGLCSNTCFGYSDPPRCKKACEAGTWGLNCTKSCSKQCFNSSCDRQTGLCDQGCLGYSNPPQCNIVLKNSKSIPIQTIIIIAVSVASAALLSIVICIIVLRLKGKLCLQRRENVHQVSDPPIIPKLYSSLQNQELENPVYEELNPENATNLQFISVLIEKKNTAMNEDRQSIDHVCCLDGPID</sequence>
<dbReference type="RefSeq" id="XP_055884581.1">
    <property type="nucleotide sequence ID" value="XM_056028606.1"/>
</dbReference>
<dbReference type="Proteomes" id="UP001165740">
    <property type="component" value="Chromosome 5"/>
</dbReference>
<evidence type="ECO:0000313" key="3">
    <source>
        <dbReference type="RefSeq" id="XP_055884581.1"/>
    </source>
</evidence>
<keyword evidence="1" id="KW-0812">Transmembrane</keyword>
<dbReference type="GeneID" id="129926193"/>
<evidence type="ECO:0000313" key="2">
    <source>
        <dbReference type="Proteomes" id="UP001165740"/>
    </source>
</evidence>
<feature type="transmembrane region" description="Helical" evidence="1">
    <location>
        <begin position="125"/>
        <end position="149"/>
    </location>
</feature>
<keyword evidence="2" id="KW-1185">Reference proteome</keyword>
<keyword evidence="1" id="KW-1133">Transmembrane helix</keyword>
<accession>A0A9W3ABH4</accession>
<dbReference type="Gene3D" id="2.170.300.10">
    <property type="entry name" value="Tie2 ligand-binding domain superfamily"/>
    <property type="match status" value="1"/>
</dbReference>
<evidence type="ECO:0000256" key="1">
    <source>
        <dbReference type="SAM" id="Phobius"/>
    </source>
</evidence>
<dbReference type="OrthoDB" id="6158807at2759"/>
<gene>
    <name evidence="3" type="primary">LOC129926193</name>
</gene>
<protein>
    <submittedName>
        <fullName evidence="3">Platelet endothelial aggregation receptor 1-like isoform X1</fullName>
    </submittedName>
</protein>
<organism evidence="2 3">
    <name type="scientific">Biomphalaria glabrata</name>
    <name type="common">Bloodfluke planorb</name>
    <name type="synonym">Freshwater snail</name>
    <dbReference type="NCBI Taxonomy" id="6526"/>
    <lineage>
        <taxon>Eukaryota</taxon>
        <taxon>Metazoa</taxon>
        <taxon>Spiralia</taxon>
        <taxon>Lophotrochozoa</taxon>
        <taxon>Mollusca</taxon>
        <taxon>Gastropoda</taxon>
        <taxon>Heterobranchia</taxon>
        <taxon>Euthyneura</taxon>
        <taxon>Panpulmonata</taxon>
        <taxon>Hygrophila</taxon>
        <taxon>Lymnaeoidea</taxon>
        <taxon>Planorbidae</taxon>
        <taxon>Biomphalaria</taxon>
    </lineage>
</organism>
<proteinExistence type="predicted"/>
<keyword evidence="1" id="KW-0472">Membrane</keyword>
<name>A0A9W3ABH4_BIOGL</name>
<dbReference type="AlphaFoldDB" id="A0A9W3ABH4"/>